<dbReference type="GO" id="GO:0005524">
    <property type="term" value="F:ATP binding"/>
    <property type="evidence" value="ECO:0007669"/>
    <property type="project" value="UniProtKB-KW"/>
</dbReference>
<dbReference type="Pfam" id="PF01137">
    <property type="entry name" value="RTC"/>
    <property type="match status" value="1"/>
</dbReference>
<evidence type="ECO:0000256" key="3">
    <source>
        <dbReference type="ARBA" id="ARBA00022598"/>
    </source>
</evidence>
<protein>
    <recommendedName>
        <fullName evidence="2">RNA 3'-terminal-phosphate cyclase (ATP)</fullName>
        <ecNumber evidence="2">6.5.1.4</ecNumber>
    </recommendedName>
</protein>
<dbReference type="SUPFAM" id="SSF52913">
    <property type="entry name" value="RNA 3'-terminal phosphate cyclase, RPTC, insert domain"/>
    <property type="match status" value="1"/>
</dbReference>
<evidence type="ECO:0000313" key="11">
    <source>
        <dbReference type="Proteomes" id="UP001176059"/>
    </source>
</evidence>
<keyword evidence="4 7" id="KW-0547">Nucleotide-binding</keyword>
<dbReference type="Pfam" id="PF05189">
    <property type="entry name" value="RTC_insert"/>
    <property type="match status" value="1"/>
</dbReference>
<evidence type="ECO:0000256" key="4">
    <source>
        <dbReference type="ARBA" id="ARBA00022741"/>
    </source>
</evidence>
<evidence type="ECO:0000256" key="5">
    <source>
        <dbReference type="ARBA" id="ARBA00024481"/>
    </source>
</evidence>
<reference evidence="10" key="1">
    <citation type="submission" date="2022-08" db="EMBL/GenBank/DDBJ databases">
        <authorList>
            <consortium name="DOE Joint Genome Institute"/>
            <person name="Min B."/>
            <person name="Sierra-Patev S."/>
            <person name="Naranjo-Ortiz M."/>
            <person name="Looney B."/>
            <person name="Konkel Z."/>
            <person name="Slot J.C."/>
            <person name="Sakamoto Y."/>
            <person name="Steenwyk J.L."/>
            <person name="Rokas A."/>
            <person name="Carro J."/>
            <person name="Camarero S."/>
            <person name="Ferreira P."/>
            <person name="Molpeceres G."/>
            <person name="Ruiz-duenas F.J."/>
            <person name="Serrano A."/>
            <person name="Henrissat B."/>
            <person name="Drula E."/>
            <person name="Hughes K.W."/>
            <person name="Mata J.L."/>
            <person name="Ishikawa N.K."/>
            <person name="Vargas-Isla R."/>
            <person name="Ushijima S."/>
            <person name="Smith C.A."/>
            <person name="Ahrendt S."/>
            <person name="Andreopoulos W."/>
            <person name="He G."/>
            <person name="LaButti K."/>
            <person name="Lipzen A."/>
            <person name="Ng V."/>
            <person name="Riley R."/>
            <person name="Sandor L."/>
            <person name="Barry K."/>
            <person name="Martinez A.T."/>
            <person name="Xiao Y."/>
            <person name="Gibbons J.G."/>
            <person name="Terashima K."/>
            <person name="Hibbett D.S."/>
            <person name="Grigoriev I.V."/>
        </authorList>
    </citation>
    <scope>NUCLEOTIDE SEQUENCE</scope>
    <source>
        <strain evidence="10">ET3784</strain>
    </source>
</reference>
<dbReference type="InterPro" id="IPR023797">
    <property type="entry name" value="RNA3'_phos_cyclase_dom"/>
</dbReference>
<dbReference type="PANTHER" id="PTHR11096:SF0">
    <property type="entry name" value="RNA 3'-TERMINAL PHOSPHATE CYCLASE"/>
    <property type="match status" value="1"/>
</dbReference>
<dbReference type="Gene3D" id="3.30.360.20">
    <property type="entry name" value="RNA 3'-terminal phosphate cyclase, insert domain"/>
    <property type="match status" value="1"/>
</dbReference>
<keyword evidence="11" id="KW-1185">Reference proteome</keyword>
<dbReference type="Gene3D" id="3.65.10.20">
    <property type="entry name" value="RNA 3'-terminal phosphate cyclase domain"/>
    <property type="match status" value="1"/>
</dbReference>
<dbReference type="InterPro" id="IPR020719">
    <property type="entry name" value="RNA3'_term_phos_cycl-like_CS"/>
</dbReference>
<dbReference type="GO" id="GO:0003963">
    <property type="term" value="F:RNA-3'-phosphate cyclase activity"/>
    <property type="evidence" value="ECO:0007669"/>
    <property type="project" value="UniProtKB-EC"/>
</dbReference>
<dbReference type="InterPro" id="IPR013792">
    <property type="entry name" value="RNA3'P_cycl/enolpyr_Trfase_a/b"/>
</dbReference>
<dbReference type="InterPro" id="IPR017770">
    <property type="entry name" value="RNA3'_term_phos_cyc_type_1"/>
</dbReference>
<sequence>MNISINGSVLEGGGQILRNSVTLSALSGKAIHIHQIRNGRKPPGLKNQHRTGLQLAAVIASAKLTGATNGSTEIEFTPGALKTPGDFVADSVTAGSTTLLLQIALPLLLFTSQPSKTPSRLTLKGGTNATHAPQIDYTENVFLPFVRRFFGITTELQVKRRGYYPKGGGEVLFSVTPLSQCLKSFSLLKRGNVRCIKGIAHLAKLPGHIGPSMVDGAQKLLSARLAGDSGSSIPIEIQSRRERNDNTVGAGSGVVLWAELEGGGIIGGSAVGTKGIDASLLGEKAAQDLLRGLDAGGCVDEWLEDQIIIFMALAEGDSAILCGKGELQLHTRTAIWVAEQLTEARFNTEQLESGHTIIRCKGIGYRPSASSDMPC</sequence>
<feature type="domain" description="RNA 3'-terminal phosphate cyclase" evidence="8">
    <location>
        <begin position="10"/>
        <end position="347"/>
    </location>
</feature>
<dbReference type="GO" id="GO:0006396">
    <property type="term" value="P:RNA processing"/>
    <property type="evidence" value="ECO:0007669"/>
    <property type="project" value="InterPro"/>
</dbReference>
<evidence type="ECO:0000256" key="1">
    <source>
        <dbReference type="ARBA" id="ARBA00009206"/>
    </source>
</evidence>
<comment type="catalytic activity">
    <reaction evidence="5">
        <text>a 3'-end 3'-phospho-ribonucleotide-RNA + ATP = a 3'-end 2',3'-cyclophospho-ribonucleotide-RNA + AMP + diphosphate</text>
        <dbReference type="Rhea" id="RHEA:23976"/>
        <dbReference type="Rhea" id="RHEA-COMP:10463"/>
        <dbReference type="Rhea" id="RHEA-COMP:10464"/>
        <dbReference type="ChEBI" id="CHEBI:30616"/>
        <dbReference type="ChEBI" id="CHEBI:33019"/>
        <dbReference type="ChEBI" id="CHEBI:83062"/>
        <dbReference type="ChEBI" id="CHEBI:83064"/>
        <dbReference type="ChEBI" id="CHEBI:456215"/>
        <dbReference type="EC" id="6.5.1.4"/>
    </reaction>
</comment>
<accession>A0AA38JW23</accession>
<comment type="caution">
    <text evidence="10">The sequence shown here is derived from an EMBL/GenBank/DDBJ whole genome shotgun (WGS) entry which is preliminary data.</text>
</comment>
<evidence type="ECO:0000256" key="7">
    <source>
        <dbReference type="PIRSR" id="PIRSR005378-2"/>
    </source>
</evidence>
<dbReference type="InterPro" id="IPR000228">
    <property type="entry name" value="RNA3'_term_phos_cyc"/>
</dbReference>
<gene>
    <name evidence="10" type="ORF">DFJ43DRAFT_260663</name>
</gene>
<proteinExistence type="inferred from homology"/>
<comment type="similarity">
    <text evidence="1">Belongs to the RNA 3'-terminal cyclase family. Type 1 subfamily.</text>
</comment>
<keyword evidence="7" id="KW-0067">ATP-binding</keyword>
<name>A0AA38JW23_9AGAR</name>
<dbReference type="PANTHER" id="PTHR11096">
    <property type="entry name" value="RNA 3' TERMINAL PHOSPHATE CYCLASE"/>
    <property type="match status" value="1"/>
</dbReference>
<evidence type="ECO:0000256" key="6">
    <source>
        <dbReference type="PIRSR" id="PIRSR005378-1"/>
    </source>
</evidence>
<dbReference type="InterPro" id="IPR013791">
    <property type="entry name" value="RNA3'-term_phos_cycl_insert"/>
</dbReference>
<dbReference type="Proteomes" id="UP001176059">
    <property type="component" value="Unassembled WGS sequence"/>
</dbReference>
<dbReference type="NCBIfam" id="TIGR03399">
    <property type="entry name" value="RNA_3prim_cycl"/>
    <property type="match status" value="1"/>
</dbReference>
<dbReference type="AlphaFoldDB" id="A0AA38JW23"/>
<dbReference type="InterPro" id="IPR036553">
    <property type="entry name" value="RPTC_insert"/>
</dbReference>
<dbReference type="HAMAP" id="MF_00200">
    <property type="entry name" value="RTC"/>
    <property type="match status" value="1"/>
</dbReference>
<dbReference type="PROSITE" id="PS01287">
    <property type="entry name" value="RTC"/>
    <property type="match status" value="1"/>
</dbReference>
<evidence type="ECO:0000256" key="2">
    <source>
        <dbReference type="ARBA" id="ARBA00012725"/>
    </source>
</evidence>
<dbReference type="EC" id="6.5.1.4" evidence="2"/>
<reference evidence="10" key="2">
    <citation type="journal article" date="2023" name="Proc. Natl. Acad. Sci. U.S.A.">
        <title>A global phylogenomic analysis of the shiitake genus Lentinula.</title>
        <authorList>
            <person name="Sierra-Patev S."/>
            <person name="Min B."/>
            <person name="Naranjo-Ortiz M."/>
            <person name="Looney B."/>
            <person name="Konkel Z."/>
            <person name="Slot J.C."/>
            <person name="Sakamoto Y."/>
            <person name="Steenwyk J.L."/>
            <person name="Rokas A."/>
            <person name="Carro J."/>
            <person name="Camarero S."/>
            <person name="Ferreira P."/>
            <person name="Molpeceres G."/>
            <person name="Ruiz-Duenas F.J."/>
            <person name="Serrano A."/>
            <person name="Henrissat B."/>
            <person name="Drula E."/>
            <person name="Hughes K.W."/>
            <person name="Mata J.L."/>
            <person name="Ishikawa N.K."/>
            <person name="Vargas-Isla R."/>
            <person name="Ushijima S."/>
            <person name="Smith C.A."/>
            <person name="Donoghue J."/>
            <person name="Ahrendt S."/>
            <person name="Andreopoulos W."/>
            <person name="He G."/>
            <person name="LaButti K."/>
            <person name="Lipzen A."/>
            <person name="Ng V."/>
            <person name="Riley R."/>
            <person name="Sandor L."/>
            <person name="Barry K."/>
            <person name="Martinez A.T."/>
            <person name="Xiao Y."/>
            <person name="Gibbons J.G."/>
            <person name="Terashima K."/>
            <person name="Grigoriev I.V."/>
            <person name="Hibbett D."/>
        </authorList>
    </citation>
    <scope>NUCLEOTIDE SEQUENCE</scope>
    <source>
        <strain evidence="10">ET3784</strain>
    </source>
</reference>
<feature type="active site" description="Tele-AMP-histidine intermediate" evidence="6">
    <location>
        <position position="330"/>
    </location>
</feature>
<dbReference type="SUPFAM" id="SSF55205">
    <property type="entry name" value="EPT/RTPC-like"/>
    <property type="match status" value="2"/>
</dbReference>
<evidence type="ECO:0000313" key="10">
    <source>
        <dbReference type="EMBL" id="KAJ3737410.1"/>
    </source>
</evidence>
<evidence type="ECO:0000259" key="8">
    <source>
        <dbReference type="Pfam" id="PF01137"/>
    </source>
</evidence>
<dbReference type="GO" id="GO:0005634">
    <property type="term" value="C:nucleus"/>
    <property type="evidence" value="ECO:0007669"/>
    <property type="project" value="TreeGrafter"/>
</dbReference>
<dbReference type="EMBL" id="JANVFO010000002">
    <property type="protein sequence ID" value="KAJ3737410.1"/>
    <property type="molecule type" value="Genomic_DNA"/>
</dbReference>
<feature type="domain" description="RNA 3'-terminal phosphate cyclase insert" evidence="9">
    <location>
        <begin position="189"/>
        <end position="293"/>
    </location>
</feature>
<feature type="binding site" evidence="7">
    <location>
        <position position="102"/>
    </location>
    <ligand>
        <name>ATP</name>
        <dbReference type="ChEBI" id="CHEBI:30616"/>
    </ligand>
</feature>
<keyword evidence="3" id="KW-0436">Ligase</keyword>
<organism evidence="10 11">
    <name type="scientific">Lentinula guzmanii</name>
    <dbReference type="NCBI Taxonomy" id="2804957"/>
    <lineage>
        <taxon>Eukaryota</taxon>
        <taxon>Fungi</taxon>
        <taxon>Dikarya</taxon>
        <taxon>Basidiomycota</taxon>
        <taxon>Agaricomycotina</taxon>
        <taxon>Agaricomycetes</taxon>
        <taxon>Agaricomycetidae</taxon>
        <taxon>Agaricales</taxon>
        <taxon>Marasmiineae</taxon>
        <taxon>Omphalotaceae</taxon>
        <taxon>Lentinula</taxon>
    </lineage>
</organism>
<dbReference type="InterPro" id="IPR037136">
    <property type="entry name" value="RNA3'_phos_cyclase_dom_sf"/>
</dbReference>
<evidence type="ECO:0000259" key="9">
    <source>
        <dbReference type="Pfam" id="PF05189"/>
    </source>
</evidence>
<dbReference type="PIRSF" id="PIRSF005378">
    <property type="entry name" value="RNA3'_term_phos_cycl_euk"/>
    <property type="match status" value="1"/>
</dbReference>